<proteinExistence type="predicted"/>
<evidence type="ECO:0000256" key="1">
    <source>
        <dbReference type="SAM" id="MobiDB-lite"/>
    </source>
</evidence>
<dbReference type="Gramene" id="Psat05G0776400-T1">
    <property type="protein sequence ID" value="KAI5413284.1"/>
    <property type="gene ID" value="KIW84_057764"/>
</dbReference>
<evidence type="ECO:0000313" key="3">
    <source>
        <dbReference type="Proteomes" id="UP001058974"/>
    </source>
</evidence>
<gene>
    <name evidence="2" type="ORF">KIW84_057764</name>
</gene>
<dbReference type="Proteomes" id="UP001058974">
    <property type="component" value="Chromosome 5"/>
</dbReference>
<name>A0A9D4X460_PEA</name>
<feature type="region of interest" description="Disordered" evidence="1">
    <location>
        <begin position="67"/>
        <end position="87"/>
    </location>
</feature>
<reference evidence="2 3" key="1">
    <citation type="journal article" date="2022" name="Nat. Genet.">
        <title>Improved pea reference genome and pan-genome highlight genomic features and evolutionary characteristics.</title>
        <authorList>
            <person name="Yang T."/>
            <person name="Liu R."/>
            <person name="Luo Y."/>
            <person name="Hu S."/>
            <person name="Wang D."/>
            <person name="Wang C."/>
            <person name="Pandey M.K."/>
            <person name="Ge S."/>
            <person name="Xu Q."/>
            <person name="Li N."/>
            <person name="Li G."/>
            <person name="Huang Y."/>
            <person name="Saxena R.K."/>
            <person name="Ji Y."/>
            <person name="Li M."/>
            <person name="Yan X."/>
            <person name="He Y."/>
            <person name="Liu Y."/>
            <person name="Wang X."/>
            <person name="Xiang C."/>
            <person name="Varshney R.K."/>
            <person name="Ding H."/>
            <person name="Gao S."/>
            <person name="Zong X."/>
        </authorList>
    </citation>
    <scope>NUCLEOTIDE SEQUENCE [LARGE SCALE GENOMIC DNA]</scope>
    <source>
        <strain evidence="2 3">cv. Zhongwan 6</strain>
    </source>
</reference>
<evidence type="ECO:0000313" key="2">
    <source>
        <dbReference type="EMBL" id="KAI5413284.1"/>
    </source>
</evidence>
<sequence>MDVEKALKNSADDDKEMEMYHRAEEALINFLETCELSDAKTMLCSRCGAIFNERIVKKVEETRIHDLRKGERGGKDGAKSRIRSPEYVPQPVEKYPEYVPQLDDEW</sequence>
<dbReference type="EMBL" id="JAMSHJ010000005">
    <property type="protein sequence ID" value="KAI5413284.1"/>
    <property type="molecule type" value="Genomic_DNA"/>
</dbReference>
<feature type="compositionally biased region" description="Basic and acidic residues" evidence="1">
    <location>
        <begin position="67"/>
        <end position="79"/>
    </location>
</feature>
<keyword evidence="3" id="KW-1185">Reference proteome</keyword>
<comment type="caution">
    <text evidence="2">The sequence shown here is derived from an EMBL/GenBank/DDBJ whole genome shotgun (WGS) entry which is preliminary data.</text>
</comment>
<dbReference type="AlphaFoldDB" id="A0A9D4X460"/>
<accession>A0A9D4X460</accession>
<organism evidence="2 3">
    <name type="scientific">Pisum sativum</name>
    <name type="common">Garden pea</name>
    <name type="synonym">Lathyrus oleraceus</name>
    <dbReference type="NCBI Taxonomy" id="3888"/>
    <lineage>
        <taxon>Eukaryota</taxon>
        <taxon>Viridiplantae</taxon>
        <taxon>Streptophyta</taxon>
        <taxon>Embryophyta</taxon>
        <taxon>Tracheophyta</taxon>
        <taxon>Spermatophyta</taxon>
        <taxon>Magnoliopsida</taxon>
        <taxon>eudicotyledons</taxon>
        <taxon>Gunneridae</taxon>
        <taxon>Pentapetalae</taxon>
        <taxon>rosids</taxon>
        <taxon>fabids</taxon>
        <taxon>Fabales</taxon>
        <taxon>Fabaceae</taxon>
        <taxon>Papilionoideae</taxon>
        <taxon>50 kb inversion clade</taxon>
        <taxon>NPAAA clade</taxon>
        <taxon>Hologalegina</taxon>
        <taxon>IRL clade</taxon>
        <taxon>Fabeae</taxon>
        <taxon>Lathyrus</taxon>
    </lineage>
</organism>
<protein>
    <submittedName>
        <fullName evidence="2">Uncharacterized protein</fullName>
    </submittedName>
</protein>